<dbReference type="PIRSF" id="PIRSF015617">
    <property type="entry name" value="Adensltrnsf_CobA"/>
    <property type="match status" value="1"/>
</dbReference>
<keyword evidence="1" id="KW-0808">Transferase</keyword>
<dbReference type="RefSeq" id="WP_013291730.1">
    <property type="nucleotide sequence ID" value="NC_014393.1"/>
</dbReference>
<dbReference type="GO" id="GO:0008817">
    <property type="term" value="F:corrinoid adenosyltransferase activity"/>
    <property type="evidence" value="ECO:0007669"/>
    <property type="project" value="InterPro"/>
</dbReference>
<protein>
    <submittedName>
        <fullName evidence="1">ATP:corrinoid adenosyltransferase BtuR/CobO/CobP</fullName>
    </submittedName>
</protein>
<dbReference type="Pfam" id="PF02572">
    <property type="entry name" value="CobA_CobO_BtuR"/>
    <property type="match status" value="1"/>
</dbReference>
<dbReference type="HOGENOM" id="CLU_088595_2_0_9"/>
<dbReference type="Proteomes" id="UP000002730">
    <property type="component" value="Chromosome"/>
</dbReference>
<evidence type="ECO:0000313" key="1">
    <source>
        <dbReference type="EMBL" id="ADL51954.1"/>
    </source>
</evidence>
<dbReference type="STRING" id="573061.Clocel_2214"/>
<gene>
    <name evidence="1" type="ordered locus">Clocel_2214</name>
</gene>
<name>D9SNY9_CLOC7</name>
<dbReference type="PANTHER" id="PTHR46638">
    <property type="entry name" value="CORRINOID ADENOSYLTRANSFERASE"/>
    <property type="match status" value="1"/>
</dbReference>
<dbReference type="PANTHER" id="PTHR46638:SF1">
    <property type="entry name" value="CORRINOID ADENOSYLTRANSFERASE"/>
    <property type="match status" value="1"/>
</dbReference>
<dbReference type="eggNOG" id="COG2109">
    <property type="taxonomic scope" value="Bacteria"/>
</dbReference>
<proteinExistence type="predicted"/>
<dbReference type="GO" id="GO:0009236">
    <property type="term" value="P:cobalamin biosynthetic process"/>
    <property type="evidence" value="ECO:0007669"/>
    <property type="project" value="InterPro"/>
</dbReference>
<sequence>MKDSCVHIYCGDGKGKTTAAMGLCIRAAGSGKKVVIYQFLKNNTTSEIDSLNRIPNITRIEGKDKMKFTFTMTEEEKEELKNYYNEKFKEIVDFVQKTNAELLFLDEIIYAILNNVFEEENLIEFLNKKPKTLEVVLTGRNPSEELIELADYVSEIKKIKHPFEKGIPSRKGIEN</sequence>
<dbReference type="KEGG" id="ccb:Clocel_2214"/>
<dbReference type="InterPro" id="IPR027417">
    <property type="entry name" value="P-loop_NTPase"/>
</dbReference>
<dbReference type="InterPro" id="IPR003724">
    <property type="entry name" value="CblAdoTrfase_CobA"/>
</dbReference>
<dbReference type="OrthoDB" id="9810309at2"/>
<keyword evidence="2" id="KW-1185">Reference proteome</keyword>
<dbReference type="AlphaFoldDB" id="D9SNY9"/>
<reference evidence="1 2" key="1">
    <citation type="submission" date="2010-08" db="EMBL/GenBank/DDBJ databases">
        <title>Complete sequence of Clostridium cellulovorans 743B.</title>
        <authorList>
            <consortium name="US DOE Joint Genome Institute"/>
            <person name="Lucas S."/>
            <person name="Copeland A."/>
            <person name="Lapidus A."/>
            <person name="Cheng J.-F."/>
            <person name="Bruce D."/>
            <person name="Goodwin L."/>
            <person name="Pitluck S."/>
            <person name="Chertkov O."/>
            <person name="Detter J.C."/>
            <person name="Han C."/>
            <person name="Tapia R."/>
            <person name="Land M."/>
            <person name="Hauser L."/>
            <person name="Chang Y.-J."/>
            <person name="Jeffries C."/>
            <person name="Kyrpides N."/>
            <person name="Ivanova N."/>
            <person name="Mikhailova N."/>
            <person name="Hemme C.L."/>
            <person name="Woyke T."/>
        </authorList>
    </citation>
    <scope>NUCLEOTIDE SEQUENCE [LARGE SCALE GENOMIC DNA]</scope>
    <source>
        <strain evidence="2">ATCC 35296 / DSM 3052 / OCM 3 / 743B</strain>
    </source>
</reference>
<dbReference type="SUPFAM" id="SSF52540">
    <property type="entry name" value="P-loop containing nucleoside triphosphate hydrolases"/>
    <property type="match status" value="1"/>
</dbReference>
<dbReference type="Gene3D" id="3.40.50.300">
    <property type="entry name" value="P-loop containing nucleotide triphosphate hydrolases"/>
    <property type="match status" value="1"/>
</dbReference>
<organism evidence="1 2">
    <name type="scientific">Clostridium cellulovorans (strain ATCC 35296 / DSM 3052 / OCM 3 / 743B)</name>
    <dbReference type="NCBI Taxonomy" id="573061"/>
    <lineage>
        <taxon>Bacteria</taxon>
        <taxon>Bacillati</taxon>
        <taxon>Bacillota</taxon>
        <taxon>Clostridia</taxon>
        <taxon>Eubacteriales</taxon>
        <taxon>Clostridiaceae</taxon>
        <taxon>Clostridium</taxon>
    </lineage>
</organism>
<evidence type="ECO:0000313" key="2">
    <source>
        <dbReference type="Proteomes" id="UP000002730"/>
    </source>
</evidence>
<dbReference type="GO" id="GO:0005524">
    <property type="term" value="F:ATP binding"/>
    <property type="evidence" value="ECO:0007669"/>
    <property type="project" value="InterPro"/>
</dbReference>
<accession>D9SNY9</accession>
<dbReference type="EMBL" id="CP002160">
    <property type="protein sequence ID" value="ADL51954.1"/>
    <property type="molecule type" value="Genomic_DNA"/>
</dbReference>